<dbReference type="GO" id="GO:0005742">
    <property type="term" value="C:mitochondrial outer membrane translocase complex"/>
    <property type="evidence" value="ECO:0007669"/>
    <property type="project" value="InterPro"/>
</dbReference>
<name>A0A803MZC2_CHEQI</name>
<reference evidence="2" key="1">
    <citation type="journal article" date="2017" name="Nature">
        <title>The genome of Chenopodium quinoa.</title>
        <authorList>
            <person name="Jarvis D.E."/>
            <person name="Ho Y.S."/>
            <person name="Lightfoot D.J."/>
            <person name="Schmoeckel S.M."/>
            <person name="Li B."/>
            <person name="Borm T.J.A."/>
            <person name="Ohyanagi H."/>
            <person name="Mineta K."/>
            <person name="Michell C.T."/>
            <person name="Saber N."/>
            <person name="Kharbatia N.M."/>
            <person name="Rupper R.R."/>
            <person name="Sharp A.R."/>
            <person name="Dally N."/>
            <person name="Boughton B.A."/>
            <person name="Woo Y.H."/>
            <person name="Gao G."/>
            <person name="Schijlen E.G.W.M."/>
            <person name="Guo X."/>
            <person name="Momin A.A."/>
            <person name="Negrao S."/>
            <person name="Al-Babili S."/>
            <person name="Gehring C."/>
            <person name="Roessner U."/>
            <person name="Jung C."/>
            <person name="Murphy K."/>
            <person name="Arold S.T."/>
            <person name="Gojobori T."/>
            <person name="van der Linden C.G."/>
            <person name="van Loo E.N."/>
            <person name="Jellen E.N."/>
            <person name="Maughan P.J."/>
            <person name="Tester M."/>
        </authorList>
    </citation>
    <scope>NUCLEOTIDE SEQUENCE [LARGE SCALE GENOMIC DNA]</scope>
    <source>
        <strain evidence="2">cv. PI 614886</strain>
    </source>
</reference>
<protein>
    <submittedName>
        <fullName evidence="2">Uncharacterized protein</fullName>
    </submittedName>
</protein>
<organism evidence="2 3">
    <name type="scientific">Chenopodium quinoa</name>
    <name type="common">Quinoa</name>
    <dbReference type="NCBI Taxonomy" id="63459"/>
    <lineage>
        <taxon>Eukaryota</taxon>
        <taxon>Viridiplantae</taxon>
        <taxon>Streptophyta</taxon>
        <taxon>Embryophyta</taxon>
        <taxon>Tracheophyta</taxon>
        <taxon>Spermatophyta</taxon>
        <taxon>Magnoliopsida</taxon>
        <taxon>eudicotyledons</taxon>
        <taxon>Gunneridae</taxon>
        <taxon>Pentapetalae</taxon>
        <taxon>Caryophyllales</taxon>
        <taxon>Chenopodiaceae</taxon>
        <taxon>Chenopodioideae</taxon>
        <taxon>Atripliceae</taxon>
        <taxon>Chenopodium</taxon>
    </lineage>
</organism>
<dbReference type="PANTHER" id="PTHR35999:SF1">
    <property type="entry name" value="MITOCHONDRIAL IMPORT RECEPTOR SUBUNIT TOM6 HOMOLOG"/>
    <property type="match status" value="1"/>
</dbReference>
<evidence type="ECO:0000313" key="3">
    <source>
        <dbReference type="Proteomes" id="UP000596660"/>
    </source>
</evidence>
<feature type="transmembrane region" description="Helical" evidence="1">
    <location>
        <begin position="20"/>
        <end position="48"/>
    </location>
</feature>
<dbReference type="PANTHER" id="PTHR35999">
    <property type="entry name" value="MITOCHONDRIAL IMPORT RECEPTOR SUBUNIT TOM6 HOMOLOG"/>
    <property type="match status" value="1"/>
</dbReference>
<evidence type="ECO:0000256" key="1">
    <source>
        <dbReference type="SAM" id="Phobius"/>
    </source>
</evidence>
<dbReference type="EnsemblPlants" id="AUR62037762-RA">
    <property type="protein sequence ID" value="AUR62037762-RA:cds"/>
    <property type="gene ID" value="AUR62037762"/>
</dbReference>
<evidence type="ECO:0000313" key="2">
    <source>
        <dbReference type="EnsemblPlants" id="AUR62037762-RA:cds"/>
    </source>
</evidence>
<dbReference type="AlphaFoldDB" id="A0A803MZC2"/>
<keyword evidence="1" id="KW-1133">Transmembrane helix</keyword>
<dbReference type="InterPro" id="IPR034554">
    <property type="entry name" value="TOM6_plants"/>
</dbReference>
<keyword evidence="1" id="KW-0812">Transmembrane</keyword>
<accession>A0A803MZC2</accession>
<sequence>MMAMRSKPPIILEKPWRWALLLLSVLISSVLVTRLLRLFYLFLAFHIVSFIEFDFKWFPKAKMFGGMFYKKPSKEEALQQLRSHRLMFGAWVVAIRVTPYVLQYFSRKRRLLWIFDSTPPKLRLFGSRRELTVVFMSSVAIDAVKDVLAANYIPAAPILILEGPWQQSAGISAPTIGRVENTHYYHPGIVAPQ</sequence>
<proteinExistence type="predicted"/>
<keyword evidence="3" id="KW-1185">Reference proteome</keyword>
<dbReference type="Proteomes" id="UP000596660">
    <property type="component" value="Unplaced"/>
</dbReference>
<reference evidence="2" key="2">
    <citation type="submission" date="2021-03" db="UniProtKB">
        <authorList>
            <consortium name="EnsemblPlants"/>
        </authorList>
    </citation>
    <scope>IDENTIFICATION</scope>
</reference>
<dbReference type="Gramene" id="AUR62037762-RA">
    <property type="protein sequence ID" value="AUR62037762-RA:cds"/>
    <property type="gene ID" value="AUR62037762"/>
</dbReference>
<keyword evidence="1" id="KW-0472">Membrane</keyword>